<dbReference type="GO" id="GO:0006355">
    <property type="term" value="P:regulation of DNA-templated transcription"/>
    <property type="evidence" value="ECO:0007669"/>
    <property type="project" value="InterPro"/>
</dbReference>
<evidence type="ECO:0000256" key="3">
    <source>
        <dbReference type="SAM" id="Coils"/>
    </source>
</evidence>
<sequence>LRFIRRAKALGFTLAEIKELVGLGYDTKTRCEHVRQRAERKVEDIESKIRSLQKMKRSLKKLIATCQATDSIDDCPLMEGIDA</sequence>
<evidence type="ECO:0000313" key="5">
    <source>
        <dbReference type="EMBL" id="KAA5535668.1"/>
    </source>
</evidence>
<comment type="caution">
    <text evidence="5">The sequence shown here is derived from an EMBL/GenBank/DDBJ whole genome shotgun (WGS) entry which is preliminary data.</text>
</comment>
<dbReference type="InterPro" id="IPR015358">
    <property type="entry name" value="Tscrpt_reg_MerR_DNA-bd"/>
</dbReference>
<dbReference type="Pfam" id="PF09278">
    <property type="entry name" value="MerR-DNA-bind"/>
    <property type="match status" value="1"/>
</dbReference>
<dbReference type="SUPFAM" id="SSF46955">
    <property type="entry name" value="Putative DNA-binding domain"/>
    <property type="match status" value="1"/>
</dbReference>
<name>A0A5M6CKC5_9BACT</name>
<keyword evidence="2" id="KW-0804">Transcription</keyword>
<keyword evidence="3" id="KW-0175">Coiled coil</keyword>
<evidence type="ECO:0000313" key="6">
    <source>
        <dbReference type="Proteomes" id="UP000324479"/>
    </source>
</evidence>
<dbReference type="PROSITE" id="PS50937">
    <property type="entry name" value="HTH_MERR_2"/>
    <property type="match status" value="1"/>
</dbReference>
<keyword evidence="6" id="KW-1185">Reference proteome</keyword>
<dbReference type="EMBL" id="VWOX01000043">
    <property type="protein sequence ID" value="KAA5535668.1"/>
    <property type="molecule type" value="Genomic_DNA"/>
</dbReference>
<dbReference type="AlphaFoldDB" id="A0A5M6CKC5"/>
<dbReference type="InterPro" id="IPR009061">
    <property type="entry name" value="DNA-bd_dom_put_sf"/>
</dbReference>
<accession>A0A5M6CKC5</accession>
<dbReference type="Proteomes" id="UP000324479">
    <property type="component" value="Unassembled WGS sequence"/>
</dbReference>
<dbReference type="GO" id="GO:0003677">
    <property type="term" value="F:DNA binding"/>
    <property type="evidence" value="ECO:0007669"/>
    <property type="project" value="UniProtKB-KW"/>
</dbReference>
<feature type="coiled-coil region" evidence="3">
    <location>
        <begin position="28"/>
        <end position="62"/>
    </location>
</feature>
<keyword evidence="5" id="KW-0238">DNA-binding</keyword>
<organism evidence="5 6">
    <name type="scientific">Roseiconus nitratireducens</name>
    <dbReference type="NCBI Taxonomy" id="2605748"/>
    <lineage>
        <taxon>Bacteria</taxon>
        <taxon>Pseudomonadati</taxon>
        <taxon>Planctomycetota</taxon>
        <taxon>Planctomycetia</taxon>
        <taxon>Pirellulales</taxon>
        <taxon>Pirellulaceae</taxon>
        <taxon>Roseiconus</taxon>
    </lineage>
</organism>
<evidence type="ECO:0000256" key="1">
    <source>
        <dbReference type="ARBA" id="ARBA00023015"/>
    </source>
</evidence>
<protein>
    <submittedName>
        <fullName evidence="5">MerR family DNA-binding protein</fullName>
    </submittedName>
</protein>
<keyword evidence="1" id="KW-0805">Transcription regulation</keyword>
<evidence type="ECO:0000256" key="2">
    <source>
        <dbReference type="ARBA" id="ARBA00023163"/>
    </source>
</evidence>
<gene>
    <name evidence="5" type="ORF">FYK55_28465</name>
</gene>
<dbReference type="InterPro" id="IPR000551">
    <property type="entry name" value="MerR-type_HTH_dom"/>
</dbReference>
<feature type="non-terminal residue" evidence="5">
    <location>
        <position position="1"/>
    </location>
</feature>
<feature type="domain" description="HTH merR-type" evidence="4">
    <location>
        <begin position="1"/>
        <end position="23"/>
    </location>
</feature>
<evidence type="ECO:0000259" key="4">
    <source>
        <dbReference type="PROSITE" id="PS50937"/>
    </source>
</evidence>
<dbReference type="RefSeq" id="WP_150080016.1">
    <property type="nucleotide sequence ID" value="NZ_VWOX01000043.1"/>
</dbReference>
<dbReference type="Gene3D" id="1.10.1660.10">
    <property type="match status" value="1"/>
</dbReference>
<proteinExistence type="predicted"/>
<reference evidence="5 6" key="1">
    <citation type="submission" date="2019-08" db="EMBL/GenBank/DDBJ databases">
        <authorList>
            <person name="Dhanesh K."/>
            <person name="Kumar G."/>
            <person name="Sasikala C."/>
            <person name="Venkata Ramana C."/>
        </authorList>
    </citation>
    <scope>NUCLEOTIDE SEQUENCE [LARGE SCALE GENOMIC DNA]</scope>
    <source>
        <strain evidence="5 6">JC645</strain>
    </source>
</reference>